<dbReference type="Pfam" id="PF00486">
    <property type="entry name" value="Trans_reg_C"/>
    <property type="match status" value="1"/>
</dbReference>
<dbReference type="Pfam" id="PF25872">
    <property type="entry name" value="HTH_77"/>
    <property type="match status" value="1"/>
</dbReference>
<dbReference type="Gene3D" id="1.25.40.10">
    <property type="entry name" value="Tetratricopeptide repeat domain"/>
    <property type="match status" value="1"/>
</dbReference>
<evidence type="ECO:0000259" key="3">
    <source>
        <dbReference type="PROSITE" id="PS51755"/>
    </source>
</evidence>
<dbReference type="Gene3D" id="1.10.10.10">
    <property type="entry name" value="Winged helix-like DNA-binding domain superfamily/Winged helix DNA-binding domain"/>
    <property type="match status" value="1"/>
</dbReference>
<evidence type="ECO:0000313" key="5">
    <source>
        <dbReference type="Proteomes" id="UP000219182"/>
    </source>
</evidence>
<dbReference type="PANTHER" id="PTHR47691:SF3">
    <property type="entry name" value="HTH-TYPE TRANSCRIPTIONAL REGULATOR RV0890C-RELATED"/>
    <property type="match status" value="1"/>
</dbReference>
<dbReference type="SUPFAM" id="SSF52540">
    <property type="entry name" value="P-loop containing nucleoside triphosphate hydrolases"/>
    <property type="match status" value="1"/>
</dbReference>
<dbReference type="RefSeq" id="WP_097575439.1">
    <property type="nucleotide sequence ID" value="NZ_NWQG01000131.1"/>
</dbReference>
<dbReference type="GO" id="GO:0006355">
    <property type="term" value="P:regulation of DNA-templated transcription"/>
    <property type="evidence" value="ECO:0007669"/>
    <property type="project" value="InterPro"/>
</dbReference>
<comment type="caution">
    <text evidence="4">The sequence shown here is derived from an EMBL/GenBank/DDBJ whole genome shotgun (WGS) entry which is preliminary data.</text>
</comment>
<dbReference type="PROSITE" id="PS51755">
    <property type="entry name" value="OMPR_PHOB"/>
    <property type="match status" value="1"/>
</dbReference>
<organism evidence="4 5">
    <name type="scientific">Mesorhizobium sanjuanii</name>
    <dbReference type="NCBI Taxonomy" id="2037900"/>
    <lineage>
        <taxon>Bacteria</taxon>
        <taxon>Pseudomonadati</taxon>
        <taxon>Pseudomonadota</taxon>
        <taxon>Alphaproteobacteria</taxon>
        <taxon>Hyphomicrobiales</taxon>
        <taxon>Phyllobacteriaceae</taxon>
        <taxon>Mesorhizobium</taxon>
    </lineage>
</organism>
<dbReference type="Proteomes" id="UP000219182">
    <property type="component" value="Unassembled WGS sequence"/>
</dbReference>
<evidence type="ECO:0000313" key="4">
    <source>
        <dbReference type="EMBL" id="PDQ19367.1"/>
    </source>
</evidence>
<feature type="DNA-binding region" description="OmpR/PhoB-type" evidence="2">
    <location>
        <begin position="9"/>
        <end position="107"/>
    </location>
</feature>
<dbReference type="InterPro" id="IPR016032">
    <property type="entry name" value="Sig_transdc_resp-reg_C-effctor"/>
</dbReference>
<dbReference type="InterPro" id="IPR011990">
    <property type="entry name" value="TPR-like_helical_dom_sf"/>
</dbReference>
<proteinExistence type="predicted"/>
<feature type="domain" description="OmpR/PhoB-type" evidence="3">
    <location>
        <begin position="9"/>
        <end position="107"/>
    </location>
</feature>
<dbReference type="CDD" id="cd00383">
    <property type="entry name" value="trans_reg_C"/>
    <property type="match status" value="1"/>
</dbReference>
<dbReference type="InterPro" id="IPR058852">
    <property type="entry name" value="HTH_77"/>
</dbReference>
<dbReference type="EMBL" id="NWQG01000131">
    <property type="protein sequence ID" value="PDQ19367.1"/>
    <property type="molecule type" value="Genomic_DNA"/>
</dbReference>
<accession>A0A2A6FBP6</accession>
<dbReference type="GO" id="GO:0000160">
    <property type="term" value="P:phosphorelay signal transduction system"/>
    <property type="evidence" value="ECO:0007669"/>
    <property type="project" value="InterPro"/>
</dbReference>
<dbReference type="GO" id="GO:0003677">
    <property type="term" value="F:DNA binding"/>
    <property type="evidence" value="ECO:0007669"/>
    <property type="project" value="UniProtKB-UniRule"/>
</dbReference>
<protein>
    <submittedName>
        <fullName evidence="4">Transcriptional regulator</fullName>
    </submittedName>
</protein>
<dbReference type="PRINTS" id="PR00364">
    <property type="entry name" value="DISEASERSIST"/>
</dbReference>
<keyword evidence="1 2" id="KW-0238">DNA-binding</keyword>
<keyword evidence="5" id="KW-1185">Reference proteome</keyword>
<gene>
    <name evidence="4" type="ORF">CN311_19915</name>
</gene>
<evidence type="ECO:0000256" key="1">
    <source>
        <dbReference type="ARBA" id="ARBA00023125"/>
    </source>
</evidence>
<reference evidence="4 5" key="1">
    <citation type="submission" date="2017-09" db="EMBL/GenBank/DDBJ databases">
        <title>Mesorhizobum sanjuanii sp. nov. isolated from nodules of Lotus tenuis in saline-alkaline lowlands of Flooding Pampa.</title>
        <authorList>
            <person name="Sannazzaro A.I."/>
            <person name="Torres Tejerizo G.A."/>
            <person name="Fontana F."/>
            <person name="Cumpa Velazquez L.M."/>
            <person name="Hansen L."/>
            <person name="Pistorio M."/>
            <person name="Estrella M.J."/>
        </authorList>
    </citation>
    <scope>NUCLEOTIDE SEQUENCE [LARGE SCALE GENOMIC DNA]</scope>
    <source>
        <strain evidence="4 5">BSA136</strain>
    </source>
</reference>
<dbReference type="SUPFAM" id="SSF48452">
    <property type="entry name" value="TPR-like"/>
    <property type="match status" value="2"/>
</dbReference>
<name>A0A2A6FBP6_9HYPH</name>
<dbReference type="PANTHER" id="PTHR47691">
    <property type="entry name" value="REGULATOR-RELATED"/>
    <property type="match status" value="1"/>
</dbReference>
<dbReference type="AlphaFoldDB" id="A0A2A6FBP6"/>
<dbReference type="InterPro" id="IPR001867">
    <property type="entry name" value="OmpR/PhoB-type_DNA-bd"/>
</dbReference>
<dbReference type="InterPro" id="IPR036388">
    <property type="entry name" value="WH-like_DNA-bd_sf"/>
</dbReference>
<sequence length="947" mass="102623">MANDSESGTSTIAFDRFVLTPIKRLLTRDGEPIAIGGRALDILIALTDRPAEIVSGRKLIDIVWPDVTVEEANLRVHIAALRKVLGDARDGNRFLITVPGRGYAFVAPLRSPHSGTSSIYSEAGLPQSKNLPAPLRSIAGRAETLAELIAQVQSNRLVSVVGPGGIGKTTVAIAVAHALVSDFGNEMVFFVDLGSLDDKADAASAVAAAIGCSVQGFVPDHAIPAFLADKRALLILDSCEHVMETVAPLTKHIVAGAPSIHILATSREALRVELENVHLLPSLAWPLDAEPSAASALASPAVQLFMEKAAAGGHLDRLQDSDAPIVADICRRLDGIALAIEIAASRVGTYGIRGVAGLLNEANPLQLQGRRSATSRHQTLQAMLDWSFNLLSASEQKTLCTLSIFVGQFPLEAAYAVAGVVDNDRKKLAATIASLADKSLISISSIGGFVYYRLLDTTRAYASAKLKIGDEQRAIAERHALYFANFLKSRFLGQGFDGREAAKYTPHLGNIRKALEWSFSDRGDPAIGRELAANAASIFLEISQFGECQRWCRQAISGLPESDRGTSLELRLYYALARSALYTPGSVNEVRDAFKRALHLSETLHDERRQFDLLADFNVYLVRNGDFKGAIATAKESAAIAQRTGDPAEKILSEWLLGASYHATGNQAAALRHCKNGFLLQAFPAASLKLDLASEARARLALTRSLWLRGFPDQALESAHETIEHMRAYSHHASYCFALVWTIPVFFWCGAYKMAAEPIENALSHASKYSLPAFQAIARAQKGEFLFVNGDDSTGLEMLQQGHSTMLSSHYSIIASSTSCVLAKALAASKRGEEAGQVLDVAVSRADLVNEQCWRPELLRTQGEIELMMPQPDLASAEQFLLRSISCAREQSAFSWELKAAIPLAQMWRELGRNQEARSLLGSVYRRFTEGFGTRDLIAASQLLDQL</sequence>
<dbReference type="Gene3D" id="3.40.50.300">
    <property type="entry name" value="P-loop containing nucleotide triphosphate hydrolases"/>
    <property type="match status" value="1"/>
</dbReference>
<dbReference type="SMART" id="SM00862">
    <property type="entry name" value="Trans_reg_C"/>
    <property type="match status" value="1"/>
</dbReference>
<evidence type="ECO:0000256" key="2">
    <source>
        <dbReference type="PROSITE-ProRule" id="PRU01091"/>
    </source>
</evidence>
<dbReference type="SUPFAM" id="SSF46894">
    <property type="entry name" value="C-terminal effector domain of the bipartite response regulators"/>
    <property type="match status" value="1"/>
</dbReference>
<dbReference type="InterPro" id="IPR027417">
    <property type="entry name" value="P-loop_NTPase"/>
</dbReference>